<protein>
    <submittedName>
        <fullName evidence="1">Uncharacterized protein</fullName>
    </submittedName>
</protein>
<name>A0A1B1K1D9_RHOOP</name>
<organism evidence="1 2">
    <name type="scientific">Rhodococcus opacus</name>
    <name type="common">Nocardia opaca</name>
    <dbReference type="NCBI Taxonomy" id="37919"/>
    <lineage>
        <taxon>Bacteria</taxon>
        <taxon>Bacillati</taxon>
        <taxon>Actinomycetota</taxon>
        <taxon>Actinomycetes</taxon>
        <taxon>Mycobacteriales</taxon>
        <taxon>Nocardiaceae</taxon>
        <taxon>Rhodococcus</taxon>
    </lineage>
</organism>
<evidence type="ECO:0000313" key="1">
    <source>
        <dbReference type="EMBL" id="ANS26421.1"/>
    </source>
</evidence>
<accession>A0A1B1K1D9</accession>
<dbReference type="EMBL" id="CP009111">
    <property type="protein sequence ID" value="ANS26421.1"/>
    <property type="molecule type" value="Genomic_DNA"/>
</dbReference>
<sequence length="30" mass="3132">MSVDFASITELINFFASFLTFGSEGGSTGV</sequence>
<reference evidence="1 2" key="1">
    <citation type="submission" date="2014-07" db="EMBL/GenBank/DDBJ databases">
        <authorList>
            <person name="Zhang J.E."/>
            <person name="Yang H."/>
            <person name="Guo J."/>
            <person name="Deng Z."/>
            <person name="Luo H."/>
            <person name="Luo M."/>
            <person name="Zhao B."/>
        </authorList>
    </citation>
    <scope>NUCLEOTIDE SEQUENCE [LARGE SCALE GENOMIC DNA]</scope>
    <source>
        <strain evidence="1 2">1CP</strain>
    </source>
</reference>
<dbReference type="Proteomes" id="UP000186108">
    <property type="component" value="Chromosome"/>
</dbReference>
<dbReference type="AlphaFoldDB" id="A0A1B1K1D9"/>
<evidence type="ECO:0000313" key="2">
    <source>
        <dbReference type="Proteomes" id="UP000186108"/>
    </source>
</evidence>
<proteinExistence type="predicted"/>
<gene>
    <name evidence="1" type="ORF">R1CP_08505</name>
</gene>